<dbReference type="EMBL" id="JAOL01000056">
    <property type="protein sequence ID" value="EUA93603.1"/>
    <property type="molecule type" value="Genomic_DNA"/>
</dbReference>
<gene>
    <name evidence="1" type="ORF">I551_9148</name>
</gene>
<organism evidence="1 2">
    <name type="scientific">Mycobacterium ulcerans str. Harvey</name>
    <dbReference type="NCBI Taxonomy" id="1299332"/>
    <lineage>
        <taxon>Bacteria</taxon>
        <taxon>Bacillati</taxon>
        <taxon>Actinomycetota</taxon>
        <taxon>Actinomycetes</taxon>
        <taxon>Mycobacteriales</taxon>
        <taxon>Mycobacteriaceae</taxon>
        <taxon>Mycobacterium</taxon>
        <taxon>Mycobacterium ulcerans group</taxon>
    </lineage>
</organism>
<reference evidence="1 2" key="1">
    <citation type="submission" date="2014-01" db="EMBL/GenBank/DDBJ databases">
        <authorList>
            <person name="Dobos K."/>
            <person name="Lenaerts A."/>
            <person name="Ordway D."/>
            <person name="DeGroote M.A."/>
            <person name="Parker T."/>
            <person name="Sizemore C."/>
            <person name="Tallon L.J."/>
            <person name="Sadzewicz L.K."/>
            <person name="Sengamalay N."/>
            <person name="Fraser C.M."/>
            <person name="Hine E."/>
            <person name="Shefchek K.A."/>
            <person name="Das S.P."/>
            <person name="Tettelin H."/>
        </authorList>
    </citation>
    <scope>NUCLEOTIDE SEQUENCE [LARGE SCALE GENOMIC DNA]</scope>
    <source>
        <strain evidence="1 2">Harvey</strain>
    </source>
</reference>
<keyword evidence="2" id="KW-1185">Reference proteome</keyword>
<name>A0ABN0R8Z0_MYCUL</name>
<evidence type="ECO:0000313" key="2">
    <source>
        <dbReference type="Proteomes" id="UP000020681"/>
    </source>
</evidence>
<sequence>MVAREHGAGAGKSGLHLVGDEHHVVVAGPPLQRGQETVGRNDEAASPAIGSMMTAARLAAPICLSMRLMARSAASSPSVAMSLSSRLSR</sequence>
<evidence type="ECO:0000313" key="1">
    <source>
        <dbReference type="EMBL" id="EUA93603.1"/>
    </source>
</evidence>
<proteinExistence type="predicted"/>
<accession>A0ABN0R8Z0</accession>
<protein>
    <submittedName>
        <fullName evidence="1">Uncharacterized protein</fullName>
    </submittedName>
</protein>
<dbReference type="Proteomes" id="UP000020681">
    <property type="component" value="Unassembled WGS sequence"/>
</dbReference>
<comment type="caution">
    <text evidence="1">The sequence shown here is derived from an EMBL/GenBank/DDBJ whole genome shotgun (WGS) entry which is preliminary data.</text>
</comment>